<dbReference type="Proteomes" id="UP000265618">
    <property type="component" value="Unassembled WGS sequence"/>
</dbReference>
<accession>A0A9K3GN00</accession>
<feature type="non-terminal residue" evidence="1">
    <location>
        <position position="1"/>
    </location>
</feature>
<dbReference type="EMBL" id="BDIP01005466">
    <property type="protein sequence ID" value="GIQ89819.1"/>
    <property type="molecule type" value="Genomic_DNA"/>
</dbReference>
<name>A0A9K3GN00_9EUKA</name>
<gene>
    <name evidence="1" type="ORF">KIPB_012402</name>
</gene>
<dbReference type="AlphaFoldDB" id="A0A9K3GN00"/>
<reference evidence="1 2" key="1">
    <citation type="journal article" date="2018" name="PLoS ONE">
        <title>The draft genome of Kipferlia bialata reveals reductive genome evolution in fornicate parasites.</title>
        <authorList>
            <person name="Tanifuji G."/>
            <person name="Takabayashi S."/>
            <person name="Kume K."/>
            <person name="Takagi M."/>
            <person name="Nakayama T."/>
            <person name="Kamikawa R."/>
            <person name="Inagaki Y."/>
            <person name="Hashimoto T."/>
        </authorList>
    </citation>
    <scope>NUCLEOTIDE SEQUENCE [LARGE SCALE GENOMIC DNA]</scope>
    <source>
        <strain evidence="1">NY0173</strain>
    </source>
</reference>
<sequence length="90" mass="9969">MGEAEVSVECLEGGEAKREKRKRLSRRRVARIARSFTDADIRAYAVYIRAMGISAYASGKDRVFFLSDSDAVKLQALLDVGEAVGQRCLN</sequence>
<evidence type="ECO:0000313" key="2">
    <source>
        <dbReference type="Proteomes" id="UP000265618"/>
    </source>
</evidence>
<comment type="caution">
    <text evidence="1">The sequence shown here is derived from an EMBL/GenBank/DDBJ whole genome shotgun (WGS) entry which is preliminary data.</text>
</comment>
<protein>
    <submittedName>
        <fullName evidence="1">Uncharacterized protein</fullName>
    </submittedName>
</protein>
<evidence type="ECO:0000313" key="1">
    <source>
        <dbReference type="EMBL" id="GIQ89819.1"/>
    </source>
</evidence>
<keyword evidence="2" id="KW-1185">Reference proteome</keyword>
<proteinExistence type="predicted"/>
<organism evidence="1 2">
    <name type="scientific">Kipferlia bialata</name>
    <dbReference type="NCBI Taxonomy" id="797122"/>
    <lineage>
        <taxon>Eukaryota</taxon>
        <taxon>Metamonada</taxon>
        <taxon>Carpediemonas-like organisms</taxon>
        <taxon>Kipferlia</taxon>
    </lineage>
</organism>